<dbReference type="SUPFAM" id="SSF56801">
    <property type="entry name" value="Acetyl-CoA synthetase-like"/>
    <property type="match status" value="1"/>
</dbReference>
<dbReference type="RefSeq" id="WP_344252263.1">
    <property type="nucleotide sequence ID" value="NZ_BAAARE010000001.1"/>
</dbReference>
<dbReference type="InterPro" id="IPR042099">
    <property type="entry name" value="ANL_N_sf"/>
</dbReference>
<evidence type="ECO:0000259" key="3">
    <source>
        <dbReference type="Pfam" id="PF00501"/>
    </source>
</evidence>
<dbReference type="Proteomes" id="UP001500730">
    <property type="component" value="Unassembled WGS sequence"/>
</dbReference>
<name>A0ABN3KPL6_9MICO</name>
<sequence length="499" mass="55492">MNQAYELLRKNVLRHPDKIAISFGEETVTFADLERQVNRVANALVGLGVRKGDVLAHSSPNCLEVVIYTFAAWRLGAIVTAVNPLFKRDEVISVANDSPVDVILACASVANLVEEIRDELPHLRHLVRIDAWDGLLALGSDDWCPIVECSPDDECSRFYTSGTTGHLRGARHTHESTRAIGQAIVVNQKLQENDICLSPMPLFYMFANCVVLYAPFEVGASIVLVERFTSGAECNDWLTHHQVTWYAGVPTTLVRMLHEHDPARHRFYLRCVFTAGSKMPPDLIAQCEQVLGCPVVEHYGLTECPPVFSNHPFMVRKPGKVGYPVGNLYVRLERADGAEAADGEAGEVLVKGTMVCHAYWNRPDANRETFIDGGWMRTGDVAVRDSDGYYEIVDRIKDLIITGGANIYPMEVENTLYKHPAVGMCAVVGIPDSEMGELVRAHIVLKPGHSASESEIIEFARARLAHFKAPRSVVFRDELPMTANNKILKRVLRHETDEP</sequence>
<comment type="caution">
    <text evidence="5">The sequence shown here is derived from an EMBL/GenBank/DDBJ whole genome shotgun (WGS) entry which is preliminary data.</text>
</comment>
<dbReference type="InterPro" id="IPR000873">
    <property type="entry name" value="AMP-dep_synth/lig_dom"/>
</dbReference>
<accession>A0ABN3KPL6</accession>
<feature type="domain" description="AMP-binding enzyme C-terminal" evidence="4">
    <location>
        <begin position="411"/>
        <end position="486"/>
    </location>
</feature>
<protein>
    <submittedName>
        <fullName evidence="5">Long-chain fatty acid--CoA ligase</fullName>
    </submittedName>
</protein>
<dbReference type="Pfam" id="PF00501">
    <property type="entry name" value="AMP-binding"/>
    <property type="match status" value="1"/>
</dbReference>
<evidence type="ECO:0000313" key="5">
    <source>
        <dbReference type="EMBL" id="GAA2468421.1"/>
    </source>
</evidence>
<evidence type="ECO:0000256" key="2">
    <source>
        <dbReference type="ARBA" id="ARBA00022598"/>
    </source>
</evidence>
<dbReference type="InterPro" id="IPR025110">
    <property type="entry name" value="AMP-bd_C"/>
</dbReference>
<organism evidence="5 6">
    <name type="scientific">Terrabacter carboxydivorans</name>
    <dbReference type="NCBI Taxonomy" id="619730"/>
    <lineage>
        <taxon>Bacteria</taxon>
        <taxon>Bacillati</taxon>
        <taxon>Actinomycetota</taxon>
        <taxon>Actinomycetes</taxon>
        <taxon>Micrococcales</taxon>
        <taxon>Intrasporangiaceae</taxon>
        <taxon>Terrabacter</taxon>
    </lineage>
</organism>
<keyword evidence="6" id="KW-1185">Reference proteome</keyword>
<evidence type="ECO:0000313" key="6">
    <source>
        <dbReference type="Proteomes" id="UP001500730"/>
    </source>
</evidence>
<comment type="similarity">
    <text evidence="1">Belongs to the ATP-dependent AMP-binding enzyme family.</text>
</comment>
<proteinExistence type="inferred from homology"/>
<dbReference type="PANTHER" id="PTHR43201">
    <property type="entry name" value="ACYL-COA SYNTHETASE"/>
    <property type="match status" value="1"/>
</dbReference>
<dbReference type="PANTHER" id="PTHR43201:SF5">
    <property type="entry name" value="MEDIUM-CHAIN ACYL-COA LIGASE ACSF2, MITOCHONDRIAL"/>
    <property type="match status" value="1"/>
</dbReference>
<reference evidence="5 6" key="1">
    <citation type="journal article" date="2019" name="Int. J. Syst. Evol. Microbiol.">
        <title>The Global Catalogue of Microorganisms (GCM) 10K type strain sequencing project: providing services to taxonomists for standard genome sequencing and annotation.</title>
        <authorList>
            <consortium name="The Broad Institute Genomics Platform"/>
            <consortium name="The Broad Institute Genome Sequencing Center for Infectious Disease"/>
            <person name="Wu L."/>
            <person name="Ma J."/>
        </authorList>
    </citation>
    <scope>NUCLEOTIDE SEQUENCE [LARGE SCALE GENOMIC DNA]</scope>
    <source>
        <strain evidence="5 6">JCM 16259</strain>
    </source>
</reference>
<dbReference type="EMBL" id="BAAARE010000001">
    <property type="protein sequence ID" value="GAA2468421.1"/>
    <property type="molecule type" value="Genomic_DNA"/>
</dbReference>
<dbReference type="Gene3D" id="3.40.50.12780">
    <property type="entry name" value="N-terminal domain of ligase-like"/>
    <property type="match status" value="1"/>
</dbReference>
<keyword evidence="2 5" id="KW-0436">Ligase</keyword>
<dbReference type="Gene3D" id="3.30.300.30">
    <property type="match status" value="1"/>
</dbReference>
<evidence type="ECO:0000259" key="4">
    <source>
        <dbReference type="Pfam" id="PF13193"/>
    </source>
</evidence>
<dbReference type="InterPro" id="IPR045851">
    <property type="entry name" value="AMP-bd_C_sf"/>
</dbReference>
<dbReference type="GO" id="GO:0016874">
    <property type="term" value="F:ligase activity"/>
    <property type="evidence" value="ECO:0007669"/>
    <property type="project" value="UniProtKB-KW"/>
</dbReference>
<gene>
    <name evidence="5" type="ORF">GCM10009858_02100</name>
</gene>
<evidence type="ECO:0000256" key="1">
    <source>
        <dbReference type="ARBA" id="ARBA00006432"/>
    </source>
</evidence>
<dbReference type="Pfam" id="PF13193">
    <property type="entry name" value="AMP-binding_C"/>
    <property type="match status" value="1"/>
</dbReference>
<feature type="domain" description="AMP-dependent synthetase/ligase" evidence="3">
    <location>
        <begin position="9"/>
        <end position="360"/>
    </location>
</feature>